<dbReference type="InterPro" id="IPR036116">
    <property type="entry name" value="FN3_sf"/>
</dbReference>
<accession>A0ABQ9H3I6</accession>
<dbReference type="SMART" id="SM00060">
    <property type="entry name" value="FN3"/>
    <property type="match status" value="1"/>
</dbReference>
<gene>
    <name evidence="3" type="ORF">PR048_019403</name>
</gene>
<keyword evidence="4" id="KW-1185">Reference proteome</keyword>
<evidence type="ECO:0000259" key="2">
    <source>
        <dbReference type="PROSITE" id="PS50853"/>
    </source>
</evidence>
<name>A0ABQ9H3I6_9NEOP</name>
<evidence type="ECO:0000313" key="3">
    <source>
        <dbReference type="EMBL" id="KAJ8878817.1"/>
    </source>
</evidence>
<dbReference type="SUPFAM" id="SSF49265">
    <property type="entry name" value="Fibronectin type III"/>
    <property type="match status" value="1"/>
</dbReference>
<dbReference type="EMBL" id="JARBHB010000007">
    <property type="protein sequence ID" value="KAJ8878817.1"/>
    <property type="molecule type" value="Genomic_DNA"/>
</dbReference>
<comment type="caution">
    <text evidence="3">The sequence shown here is derived from an EMBL/GenBank/DDBJ whole genome shotgun (WGS) entry which is preliminary data.</text>
</comment>
<reference evidence="3 4" key="1">
    <citation type="submission" date="2023-02" db="EMBL/GenBank/DDBJ databases">
        <title>LHISI_Scaffold_Assembly.</title>
        <authorList>
            <person name="Stuart O.P."/>
            <person name="Cleave R."/>
            <person name="Magrath M.J.L."/>
            <person name="Mikheyev A.S."/>
        </authorList>
    </citation>
    <scope>NUCLEOTIDE SEQUENCE [LARGE SCALE GENOMIC DNA]</scope>
    <source>
        <strain evidence="3">Daus_M_001</strain>
        <tissue evidence="3">Leg muscle</tissue>
    </source>
</reference>
<dbReference type="PROSITE" id="PS50853">
    <property type="entry name" value="FN3"/>
    <property type="match status" value="1"/>
</dbReference>
<dbReference type="CDD" id="cd00063">
    <property type="entry name" value="FN3"/>
    <property type="match status" value="1"/>
</dbReference>
<dbReference type="InterPro" id="IPR013783">
    <property type="entry name" value="Ig-like_fold"/>
</dbReference>
<organism evidence="3 4">
    <name type="scientific">Dryococelus australis</name>
    <dbReference type="NCBI Taxonomy" id="614101"/>
    <lineage>
        <taxon>Eukaryota</taxon>
        <taxon>Metazoa</taxon>
        <taxon>Ecdysozoa</taxon>
        <taxon>Arthropoda</taxon>
        <taxon>Hexapoda</taxon>
        <taxon>Insecta</taxon>
        <taxon>Pterygota</taxon>
        <taxon>Neoptera</taxon>
        <taxon>Polyneoptera</taxon>
        <taxon>Phasmatodea</taxon>
        <taxon>Verophasmatodea</taxon>
        <taxon>Anareolatae</taxon>
        <taxon>Phasmatidae</taxon>
        <taxon>Eurycanthinae</taxon>
        <taxon>Dryococelus</taxon>
    </lineage>
</organism>
<dbReference type="Gene3D" id="2.60.40.10">
    <property type="entry name" value="Immunoglobulins"/>
    <property type="match status" value="1"/>
</dbReference>
<dbReference type="InterPro" id="IPR003961">
    <property type="entry name" value="FN3_dom"/>
</dbReference>
<feature type="domain" description="Fibronectin type-III" evidence="2">
    <location>
        <begin position="17"/>
        <end position="120"/>
    </location>
</feature>
<protein>
    <recommendedName>
        <fullName evidence="2">Fibronectin type-III domain-containing protein</fullName>
    </recommendedName>
</protein>
<proteinExistence type="predicted"/>
<feature type="compositionally biased region" description="Pro residues" evidence="1">
    <location>
        <begin position="131"/>
        <end position="149"/>
    </location>
</feature>
<feature type="region of interest" description="Disordered" evidence="1">
    <location>
        <begin position="128"/>
        <end position="149"/>
    </location>
</feature>
<sequence>MAWARVCVRVCAERPAPPSNCSVWNHTGDSLLVGCLEGGAGATAAAYVLELLELPGMAPLENVSASAGVGGGGAGGGGGQPVFEVRGLRPGVSYSARVYAVGERGRSSPVVVQPLTYKHVAKFVGEEHHPTLPPSSGPPPPLPKFPCPS</sequence>
<dbReference type="Proteomes" id="UP001159363">
    <property type="component" value="Chromosome 6"/>
</dbReference>
<evidence type="ECO:0000256" key="1">
    <source>
        <dbReference type="SAM" id="MobiDB-lite"/>
    </source>
</evidence>
<evidence type="ECO:0000313" key="4">
    <source>
        <dbReference type="Proteomes" id="UP001159363"/>
    </source>
</evidence>